<dbReference type="EMBL" id="CP041636">
    <property type="protein sequence ID" value="QDO96348.1"/>
    <property type="molecule type" value="Genomic_DNA"/>
</dbReference>
<dbReference type="RefSeq" id="WP_144067329.1">
    <property type="nucleotide sequence ID" value="NZ_CP041636.1"/>
</dbReference>
<accession>A0A516GXS3</accession>
<evidence type="ECO:0000256" key="1">
    <source>
        <dbReference type="SAM" id="Phobius"/>
    </source>
</evidence>
<proteinExistence type="predicted"/>
<feature type="transmembrane region" description="Helical" evidence="1">
    <location>
        <begin position="203"/>
        <end position="219"/>
    </location>
</feature>
<evidence type="ECO:0000259" key="2">
    <source>
        <dbReference type="Pfam" id="PF00487"/>
    </source>
</evidence>
<feature type="transmembrane region" description="Helical" evidence="1">
    <location>
        <begin position="180"/>
        <end position="197"/>
    </location>
</feature>
<reference evidence="3 4" key="1">
    <citation type="submission" date="2019-07" db="EMBL/GenBank/DDBJ databases">
        <title>Genome sequencing for Ferrovibrio sp. K5.</title>
        <authorList>
            <person name="Park S.-J."/>
        </authorList>
    </citation>
    <scope>NUCLEOTIDE SEQUENCE [LARGE SCALE GENOMIC DNA]</scope>
    <source>
        <strain evidence="3 4">K5</strain>
    </source>
</reference>
<feature type="transmembrane region" description="Helical" evidence="1">
    <location>
        <begin position="55"/>
        <end position="75"/>
    </location>
</feature>
<keyword evidence="1" id="KW-0472">Membrane</keyword>
<protein>
    <recommendedName>
        <fullName evidence="2">Fatty acid desaturase domain-containing protein</fullName>
    </recommendedName>
</protein>
<sequence length="321" mass="35839">MNSEAPPQRFARAELLPIVRRLPRLPLRNALLTTAHLLAVTAVVALAIQTPALSWQAPLIIILVGTAQYWLLVAVHEAIHQGLLPWRGANNLLGRICGALITFNFAAMRRSHLIHHQSVGTASDPDAYLFEDAAILEKAGGSVWLWCLLAPIDSVRRSLGRTVAADAGAFQVPLWDKFEFLILLALTQSCVLGFFIWNENWSGYFAFWILPLVVIPGILNRTRSVGEHGGLIDAGRSEAEFSRTNAGGIFNIFERAFLAPFNFNYHHEHHLFPQVPYYLLPSLHREFMANSHYETRENALSPSYMESLAGLQKQLRSGATR</sequence>
<dbReference type="Proteomes" id="UP000317496">
    <property type="component" value="Chromosome"/>
</dbReference>
<dbReference type="GO" id="GO:0016020">
    <property type="term" value="C:membrane"/>
    <property type="evidence" value="ECO:0007669"/>
    <property type="project" value="GOC"/>
</dbReference>
<dbReference type="KEGG" id="fer:FNB15_03215"/>
<keyword evidence="1" id="KW-1133">Transmembrane helix</keyword>
<dbReference type="OrthoDB" id="9792534at2"/>
<name>A0A516GXS3_9PROT</name>
<dbReference type="AlphaFoldDB" id="A0A516GXS3"/>
<dbReference type="PANTHER" id="PTHR12879">
    <property type="entry name" value="SPHINGOLIPID DELTA 4 DESATURASE/C-4 HYDROXYLASE PROTEIN DES2"/>
    <property type="match status" value="1"/>
</dbReference>
<dbReference type="PANTHER" id="PTHR12879:SF8">
    <property type="entry name" value="SPHINGOLIPID DELTA(4)-DESATURASE DES1"/>
    <property type="match status" value="1"/>
</dbReference>
<keyword evidence="4" id="KW-1185">Reference proteome</keyword>
<gene>
    <name evidence="3" type="ORF">FNB15_03215</name>
</gene>
<evidence type="ECO:0000313" key="4">
    <source>
        <dbReference type="Proteomes" id="UP000317496"/>
    </source>
</evidence>
<dbReference type="InterPro" id="IPR005804">
    <property type="entry name" value="FA_desaturase_dom"/>
</dbReference>
<dbReference type="GO" id="GO:0046513">
    <property type="term" value="P:ceramide biosynthetic process"/>
    <property type="evidence" value="ECO:0007669"/>
    <property type="project" value="TreeGrafter"/>
</dbReference>
<feature type="domain" description="Fatty acid desaturase" evidence="2">
    <location>
        <begin position="54"/>
        <end position="290"/>
    </location>
</feature>
<evidence type="ECO:0000313" key="3">
    <source>
        <dbReference type="EMBL" id="QDO96348.1"/>
    </source>
</evidence>
<dbReference type="Pfam" id="PF00487">
    <property type="entry name" value="FA_desaturase"/>
    <property type="match status" value="1"/>
</dbReference>
<organism evidence="3 4">
    <name type="scientific">Ferrovibrio terrae</name>
    <dbReference type="NCBI Taxonomy" id="2594003"/>
    <lineage>
        <taxon>Bacteria</taxon>
        <taxon>Pseudomonadati</taxon>
        <taxon>Pseudomonadota</taxon>
        <taxon>Alphaproteobacteria</taxon>
        <taxon>Rhodospirillales</taxon>
        <taxon>Rhodospirillaceae</taxon>
        <taxon>Ferrovibrio</taxon>
    </lineage>
</organism>
<feature type="transmembrane region" description="Helical" evidence="1">
    <location>
        <begin position="30"/>
        <end position="49"/>
    </location>
</feature>
<dbReference type="GO" id="GO:0042284">
    <property type="term" value="F:sphingolipid delta-4 desaturase activity"/>
    <property type="evidence" value="ECO:0007669"/>
    <property type="project" value="TreeGrafter"/>
</dbReference>
<keyword evidence="1" id="KW-0812">Transmembrane</keyword>